<dbReference type="OrthoDB" id="1649273at2759"/>
<evidence type="ECO:0000313" key="4">
    <source>
        <dbReference type="RefSeq" id="XP_031401014.1"/>
    </source>
</evidence>
<evidence type="ECO:0000259" key="2">
    <source>
        <dbReference type="PROSITE" id="PS50846"/>
    </source>
</evidence>
<dbReference type="PANTHER" id="PTHR47294">
    <property type="entry name" value="OS08G0431150 PROTEIN"/>
    <property type="match status" value="1"/>
</dbReference>
<proteinExistence type="predicted"/>
<name>A0A6P8E3C6_PUNGR</name>
<evidence type="ECO:0000256" key="1">
    <source>
        <dbReference type="SAM" id="MobiDB-lite"/>
    </source>
</evidence>
<dbReference type="PANTHER" id="PTHR47294:SF6">
    <property type="entry name" value="HMA DOMAIN-CONTAINING PROTEIN"/>
    <property type="match status" value="1"/>
</dbReference>
<dbReference type="Proteomes" id="UP000515151">
    <property type="component" value="Chromosome 6"/>
</dbReference>
<dbReference type="SUPFAM" id="SSF55008">
    <property type="entry name" value="HMA, heavy metal-associated domain"/>
    <property type="match status" value="1"/>
</dbReference>
<dbReference type="GO" id="GO:0046872">
    <property type="term" value="F:metal ion binding"/>
    <property type="evidence" value="ECO:0007669"/>
    <property type="project" value="InterPro"/>
</dbReference>
<dbReference type="RefSeq" id="XP_031401014.1">
    <property type="nucleotide sequence ID" value="XM_031545154.1"/>
</dbReference>
<dbReference type="InterPro" id="IPR036163">
    <property type="entry name" value="HMA_dom_sf"/>
</dbReference>
<dbReference type="PROSITE" id="PS50846">
    <property type="entry name" value="HMA_2"/>
    <property type="match status" value="1"/>
</dbReference>
<sequence length="123" mass="13433">MNEWRQSMELTPGEKAVPGSSPGHRLRALSSLASVECLSMPLVQEVVLSADIGCAECRKRIADVMSRMNGVESMTVSVREKTVTLSCKYSDPANVAAPEQQVPAIHKKSFSKTALIKRIFRGN</sequence>
<reference evidence="3" key="1">
    <citation type="journal article" date="2020" name="Plant Biotechnol. J.">
        <title>The pomegranate (Punica granatum L.) draft genome dissects genetic divergence between soft- and hard-seeded cultivars.</title>
        <authorList>
            <person name="Luo X."/>
            <person name="Li H."/>
            <person name="Wu Z."/>
            <person name="Yao W."/>
            <person name="Zhao P."/>
            <person name="Cao D."/>
            <person name="Yu H."/>
            <person name="Li K."/>
            <person name="Poudel K."/>
            <person name="Zhao D."/>
            <person name="Zhang F."/>
            <person name="Xia X."/>
            <person name="Chen L."/>
            <person name="Wang Q."/>
            <person name="Jing D."/>
            <person name="Cao S."/>
        </authorList>
    </citation>
    <scope>NUCLEOTIDE SEQUENCE [LARGE SCALE GENOMIC DNA]</scope>
    <source>
        <strain evidence="3">cv. Tunisia</strain>
    </source>
</reference>
<feature type="region of interest" description="Disordered" evidence="1">
    <location>
        <begin position="1"/>
        <end position="22"/>
    </location>
</feature>
<dbReference type="Pfam" id="PF00403">
    <property type="entry name" value="HMA"/>
    <property type="match status" value="1"/>
</dbReference>
<dbReference type="Gene3D" id="3.30.70.100">
    <property type="match status" value="1"/>
</dbReference>
<dbReference type="GeneID" id="116210979"/>
<dbReference type="InterPro" id="IPR006121">
    <property type="entry name" value="HMA_dom"/>
</dbReference>
<accession>A0A6P8E3C6</accession>
<keyword evidence="3" id="KW-1185">Reference proteome</keyword>
<protein>
    <submittedName>
        <fullName evidence="4">Uncharacterized protein LOC116210979</fullName>
    </submittedName>
</protein>
<evidence type="ECO:0000313" key="3">
    <source>
        <dbReference type="Proteomes" id="UP000515151"/>
    </source>
</evidence>
<dbReference type="AlphaFoldDB" id="A0A6P8E3C6"/>
<organism evidence="3 4">
    <name type="scientific">Punica granatum</name>
    <name type="common">Pomegranate</name>
    <dbReference type="NCBI Taxonomy" id="22663"/>
    <lineage>
        <taxon>Eukaryota</taxon>
        <taxon>Viridiplantae</taxon>
        <taxon>Streptophyta</taxon>
        <taxon>Embryophyta</taxon>
        <taxon>Tracheophyta</taxon>
        <taxon>Spermatophyta</taxon>
        <taxon>Magnoliopsida</taxon>
        <taxon>eudicotyledons</taxon>
        <taxon>Gunneridae</taxon>
        <taxon>Pentapetalae</taxon>
        <taxon>rosids</taxon>
        <taxon>malvids</taxon>
        <taxon>Myrtales</taxon>
        <taxon>Lythraceae</taxon>
        <taxon>Punica</taxon>
    </lineage>
</organism>
<gene>
    <name evidence="4" type="primary">LOC116210979</name>
</gene>
<feature type="domain" description="HMA" evidence="2">
    <location>
        <begin position="43"/>
        <end position="113"/>
    </location>
</feature>
<reference evidence="4" key="2">
    <citation type="submission" date="2025-08" db="UniProtKB">
        <authorList>
            <consortium name="RefSeq"/>
        </authorList>
    </citation>
    <scope>IDENTIFICATION</scope>
    <source>
        <tissue evidence="4">Leaf</tissue>
    </source>
</reference>